<dbReference type="PRINTS" id="PR00385">
    <property type="entry name" value="P450"/>
</dbReference>
<evidence type="ECO:0000256" key="6">
    <source>
        <dbReference type="ARBA" id="ARBA00023033"/>
    </source>
</evidence>
<proteinExistence type="inferred from homology"/>
<sequence>MSIHPAGASTAAPLPPLSPGAPLIGHLRALRKDPLHFLQAQVREYGDVVRLPMGPADLVLVAHPDGVRHVLQDHARNYSKQSRGFRVLQELLGHGLLTSEGDHWLRQRRLAQPAFHRQRVAGFTRTMVDAAADLAATLEARADTGAAFNVAEDFTRLALRIASTTLFGADVSGAAHDIATVMSRLQVFVYKRLTQPVPLSLRLPLPAHRRFERDVGSLNRVVHGIIARRRRESGEHHDLLQMMMEAHDDDTGERMSDAQLRDEVLTLLLAGHETTASALAWTIMLLSQHPGVRRDMESELARELGGRPPTHEDLPRLELTHRVVDESLRLYPPAWALSRIATEEDLLGGFRIPKGAHLLLAPWVTHRHPSIWDNPEGFDPDRFLPEREQARPRFAWFPFGGGPRQCIGNQFAMMELVLVLATLLQRVRLNLTPGQVIHPMPAITLRPRPGVWVTASRP</sequence>
<dbReference type="Gene3D" id="1.10.630.10">
    <property type="entry name" value="Cytochrome P450"/>
    <property type="match status" value="1"/>
</dbReference>
<comment type="caution">
    <text evidence="9">The sequence shown here is derived from an EMBL/GenBank/DDBJ whole genome shotgun (WGS) entry which is preliminary data.</text>
</comment>
<comment type="similarity">
    <text evidence="1 8">Belongs to the cytochrome P450 family.</text>
</comment>
<evidence type="ECO:0000313" key="10">
    <source>
        <dbReference type="Proteomes" id="UP000533080"/>
    </source>
</evidence>
<evidence type="ECO:0000256" key="7">
    <source>
        <dbReference type="PIRSR" id="PIRSR602401-1"/>
    </source>
</evidence>
<organism evidence="9 10">
    <name type="scientific">Myxococcus xanthus</name>
    <dbReference type="NCBI Taxonomy" id="34"/>
    <lineage>
        <taxon>Bacteria</taxon>
        <taxon>Pseudomonadati</taxon>
        <taxon>Myxococcota</taxon>
        <taxon>Myxococcia</taxon>
        <taxon>Myxococcales</taxon>
        <taxon>Cystobacterineae</taxon>
        <taxon>Myxococcaceae</taxon>
        <taxon>Myxococcus</taxon>
    </lineage>
</organism>
<dbReference type="InterPro" id="IPR036396">
    <property type="entry name" value="Cyt_P450_sf"/>
</dbReference>
<dbReference type="GO" id="GO:0004497">
    <property type="term" value="F:monooxygenase activity"/>
    <property type="evidence" value="ECO:0007669"/>
    <property type="project" value="UniProtKB-KW"/>
</dbReference>
<accession>A0A7Y4IFQ2</accession>
<dbReference type="CDD" id="cd20620">
    <property type="entry name" value="CYP132-like"/>
    <property type="match status" value="1"/>
</dbReference>
<reference evidence="9 10" key="1">
    <citation type="submission" date="2020-05" db="EMBL/GenBank/DDBJ databases">
        <authorList>
            <person name="Whitworth D."/>
        </authorList>
    </citation>
    <scope>NUCLEOTIDE SEQUENCE [LARGE SCALE GENOMIC DNA]</scope>
    <source>
        <strain evidence="9 10">AM005</strain>
    </source>
</reference>
<dbReference type="AlphaFoldDB" id="A0A7Y4IFQ2"/>
<dbReference type="PANTHER" id="PTHR24291">
    <property type="entry name" value="CYTOCHROME P450 FAMILY 4"/>
    <property type="match status" value="1"/>
</dbReference>
<dbReference type="Proteomes" id="UP000533080">
    <property type="component" value="Unassembled WGS sequence"/>
</dbReference>
<protein>
    <submittedName>
        <fullName evidence="9">Cytochrome P450</fullName>
    </submittedName>
</protein>
<evidence type="ECO:0000256" key="5">
    <source>
        <dbReference type="ARBA" id="ARBA00023004"/>
    </source>
</evidence>
<evidence type="ECO:0000313" key="9">
    <source>
        <dbReference type="EMBL" id="NOJ78421.1"/>
    </source>
</evidence>
<dbReference type="SUPFAM" id="SSF48264">
    <property type="entry name" value="Cytochrome P450"/>
    <property type="match status" value="1"/>
</dbReference>
<dbReference type="InterPro" id="IPR002401">
    <property type="entry name" value="Cyt_P450_E_grp-I"/>
</dbReference>
<comment type="cofactor">
    <cofactor evidence="7">
        <name>heme</name>
        <dbReference type="ChEBI" id="CHEBI:30413"/>
    </cofactor>
</comment>
<evidence type="ECO:0000256" key="2">
    <source>
        <dbReference type="ARBA" id="ARBA00022617"/>
    </source>
</evidence>
<evidence type="ECO:0000256" key="4">
    <source>
        <dbReference type="ARBA" id="ARBA00023002"/>
    </source>
</evidence>
<dbReference type="GO" id="GO:0016705">
    <property type="term" value="F:oxidoreductase activity, acting on paired donors, with incorporation or reduction of molecular oxygen"/>
    <property type="evidence" value="ECO:0007669"/>
    <property type="project" value="InterPro"/>
</dbReference>
<keyword evidence="6 8" id="KW-0503">Monooxygenase</keyword>
<keyword evidence="4 8" id="KW-0560">Oxidoreductase</keyword>
<keyword evidence="2 7" id="KW-0349">Heme</keyword>
<dbReference type="Pfam" id="PF00067">
    <property type="entry name" value="p450"/>
    <property type="match status" value="1"/>
</dbReference>
<gene>
    <name evidence="9" type="ORF">HNV28_08710</name>
</gene>
<dbReference type="PRINTS" id="PR00463">
    <property type="entry name" value="EP450I"/>
</dbReference>
<dbReference type="GO" id="GO:0005506">
    <property type="term" value="F:iron ion binding"/>
    <property type="evidence" value="ECO:0007669"/>
    <property type="project" value="InterPro"/>
</dbReference>
<keyword evidence="3 7" id="KW-0479">Metal-binding</keyword>
<keyword evidence="5 7" id="KW-0408">Iron</keyword>
<dbReference type="GO" id="GO:0020037">
    <property type="term" value="F:heme binding"/>
    <property type="evidence" value="ECO:0007669"/>
    <property type="project" value="InterPro"/>
</dbReference>
<dbReference type="EMBL" id="JABFNT010000021">
    <property type="protein sequence ID" value="NOJ78421.1"/>
    <property type="molecule type" value="Genomic_DNA"/>
</dbReference>
<dbReference type="InterPro" id="IPR050196">
    <property type="entry name" value="Cytochrome_P450_Monoox"/>
</dbReference>
<dbReference type="RefSeq" id="WP_171440830.1">
    <property type="nucleotide sequence ID" value="NZ_JABFNS010000088.1"/>
</dbReference>
<name>A0A7Y4IFQ2_MYXXA</name>
<feature type="binding site" description="axial binding residue" evidence="7">
    <location>
        <position position="406"/>
    </location>
    <ligand>
        <name>heme</name>
        <dbReference type="ChEBI" id="CHEBI:30413"/>
    </ligand>
    <ligandPart>
        <name>Fe</name>
        <dbReference type="ChEBI" id="CHEBI:18248"/>
    </ligandPart>
</feature>
<dbReference type="PANTHER" id="PTHR24291:SF50">
    <property type="entry name" value="BIFUNCTIONAL ALBAFLAVENONE MONOOXYGENASE_TERPENE SYNTHASE"/>
    <property type="match status" value="1"/>
</dbReference>
<evidence type="ECO:0000256" key="3">
    <source>
        <dbReference type="ARBA" id="ARBA00022723"/>
    </source>
</evidence>
<evidence type="ECO:0000256" key="8">
    <source>
        <dbReference type="RuleBase" id="RU000461"/>
    </source>
</evidence>
<evidence type="ECO:0000256" key="1">
    <source>
        <dbReference type="ARBA" id="ARBA00010617"/>
    </source>
</evidence>
<dbReference type="InterPro" id="IPR001128">
    <property type="entry name" value="Cyt_P450"/>
</dbReference>
<dbReference type="PROSITE" id="PS00086">
    <property type="entry name" value="CYTOCHROME_P450"/>
    <property type="match status" value="1"/>
</dbReference>
<dbReference type="InterPro" id="IPR017972">
    <property type="entry name" value="Cyt_P450_CS"/>
</dbReference>